<dbReference type="Proteomes" id="UP000697927">
    <property type="component" value="Unassembled WGS sequence"/>
</dbReference>
<organism evidence="1 2">
    <name type="scientific">Cedecea colo</name>
    <dbReference type="NCBI Taxonomy" id="2552946"/>
    <lineage>
        <taxon>Bacteria</taxon>
        <taxon>Pseudomonadati</taxon>
        <taxon>Pseudomonadota</taxon>
        <taxon>Gammaproteobacteria</taxon>
        <taxon>Enterobacterales</taxon>
        <taxon>Enterobacteriaceae</taxon>
        <taxon>Cedecea</taxon>
    </lineage>
</organism>
<comment type="caution">
    <text evidence="1">The sequence shown here is derived from an EMBL/GenBank/DDBJ whole genome shotgun (WGS) entry which is preliminary data.</text>
</comment>
<protein>
    <submittedName>
        <fullName evidence="1">Anti-adapter protein IraM</fullName>
    </submittedName>
</protein>
<name>A0ABX0VM96_9ENTR</name>
<gene>
    <name evidence="1" type="primary">iraM</name>
    <name evidence="1" type="ORF">E2L00_07915</name>
</gene>
<proteinExistence type="predicted"/>
<reference evidence="1 2" key="1">
    <citation type="journal article" date="2020" name="Microorganisms">
        <title>Polyphasic Characterisation of Cedecea colo sp. nov., a New Enteric Bacterium Isolated from the Koala Hindgut.</title>
        <authorList>
            <person name="Boath J.M."/>
            <person name="Dakhal S."/>
            <person name="Van T.T.H."/>
            <person name="Moore R.J."/>
            <person name="Dekiwadia C."/>
            <person name="Macreadie I.G."/>
        </authorList>
    </citation>
    <scope>NUCLEOTIDE SEQUENCE [LARGE SCALE GENOMIC DNA]</scope>
    <source>
        <strain evidence="1 2">ZA</strain>
    </source>
</reference>
<dbReference type="EMBL" id="SOYS01000002">
    <property type="protein sequence ID" value="NIY47455.1"/>
    <property type="molecule type" value="Genomic_DNA"/>
</dbReference>
<dbReference type="NCBIfam" id="NF007393">
    <property type="entry name" value="PRK09919.1"/>
    <property type="match status" value="1"/>
</dbReference>
<sequence>MDWFIKQTFVCPNTGTAFALATCMRNLKLILWYRGDYFLREGNILSTSPYGLIVNGKERELVIMHAFPFSSTLWTSFRNNIHCPGNNHPFIRECAERWKCLFENCPYGISKEQ</sequence>
<keyword evidence="2" id="KW-1185">Reference proteome</keyword>
<dbReference type="Gene3D" id="2.40.50.650">
    <property type="match status" value="1"/>
</dbReference>
<dbReference type="InterPro" id="IPR038679">
    <property type="entry name" value="PmrD_sf"/>
</dbReference>
<dbReference type="RefSeq" id="WP_167609357.1">
    <property type="nucleotide sequence ID" value="NZ_SOYS01000002.1"/>
</dbReference>
<accession>A0ABX0VM96</accession>
<dbReference type="Pfam" id="PF11183">
    <property type="entry name" value="PmrD"/>
    <property type="match status" value="1"/>
</dbReference>
<evidence type="ECO:0000313" key="2">
    <source>
        <dbReference type="Proteomes" id="UP000697927"/>
    </source>
</evidence>
<dbReference type="InterPro" id="IPR044854">
    <property type="entry name" value="IraM/PmrD"/>
</dbReference>
<evidence type="ECO:0000313" key="1">
    <source>
        <dbReference type="EMBL" id="NIY47455.1"/>
    </source>
</evidence>